<gene>
    <name evidence="1" type="ORF">V5799_026484</name>
</gene>
<dbReference type="EMBL" id="JARKHS020030307">
    <property type="protein sequence ID" value="KAK8762248.1"/>
    <property type="molecule type" value="Genomic_DNA"/>
</dbReference>
<keyword evidence="2" id="KW-1185">Reference proteome</keyword>
<comment type="caution">
    <text evidence="1">The sequence shown here is derived from an EMBL/GenBank/DDBJ whole genome shotgun (WGS) entry which is preliminary data.</text>
</comment>
<name>A0AAQ4DIF8_AMBAM</name>
<sequence length="294" mass="34061">MIFRCYLGRTCERVPFDAYCGNDYGQHQLLKLSRHRSPLCGHGEAFRMKPSERLSCFYRLSCAMLQLWIMPQVCALSLPALKMIFRCYLGRTCERVPFDAYCGNDYGQHQLLKLGRHRSPLCGHGEAFRMKPSERLSCFYRLSCAMLQLWIMPQVCALSLPALKMIFRCYLGRTCERVPFDAYCGNDYGQHQLLKLSRHRSPLCGHGEAFRMKPSERLSCFYRLSCAMLQLWVMPQVCALSLPALKIIFRCYLGRTCERVPFDAYCGNDYGQHQLLKLSRHRSPLCGHGEAFRM</sequence>
<dbReference type="AlphaFoldDB" id="A0AAQ4DIF8"/>
<protein>
    <submittedName>
        <fullName evidence="1">Uncharacterized protein</fullName>
    </submittedName>
</protein>
<reference evidence="1 2" key="1">
    <citation type="journal article" date="2023" name="Arcadia Sci">
        <title>De novo assembly of a long-read Amblyomma americanum tick genome.</title>
        <authorList>
            <person name="Chou S."/>
            <person name="Poskanzer K.E."/>
            <person name="Rollins M."/>
            <person name="Thuy-Boun P.S."/>
        </authorList>
    </citation>
    <scope>NUCLEOTIDE SEQUENCE [LARGE SCALE GENOMIC DNA]</scope>
    <source>
        <strain evidence="1">F_SG_1</strain>
        <tissue evidence="1">Salivary glands</tissue>
    </source>
</reference>
<accession>A0AAQ4DIF8</accession>
<organism evidence="1 2">
    <name type="scientific">Amblyomma americanum</name>
    <name type="common">Lone star tick</name>
    <dbReference type="NCBI Taxonomy" id="6943"/>
    <lineage>
        <taxon>Eukaryota</taxon>
        <taxon>Metazoa</taxon>
        <taxon>Ecdysozoa</taxon>
        <taxon>Arthropoda</taxon>
        <taxon>Chelicerata</taxon>
        <taxon>Arachnida</taxon>
        <taxon>Acari</taxon>
        <taxon>Parasitiformes</taxon>
        <taxon>Ixodida</taxon>
        <taxon>Ixodoidea</taxon>
        <taxon>Ixodidae</taxon>
        <taxon>Amblyomminae</taxon>
        <taxon>Amblyomma</taxon>
    </lineage>
</organism>
<evidence type="ECO:0000313" key="1">
    <source>
        <dbReference type="EMBL" id="KAK8762248.1"/>
    </source>
</evidence>
<evidence type="ECO:0000313" key="2">
    <source>
        <dbReference type="Proteomes" id="UP001321473"/>
    </source>
</evidence>
<proteinExistence type="predicted"/>
<dbReference type="Proteomes" id="UP001321473">
    <property type="component" value="Unassembled WGS sequence"/>
</dbReference>